<dbReference type="WBParaSite" id="ES5_v2.g17842.t1">
    <property type="protein sequence ID" value="ES5_v2.g17842.t1"/>
    <property type="gene ID" value="ES5_v2.g17842"/>
</dbReference>
<accession>A0AC34FLD4</accession>
<name>A0AC34FLD4_9BILA</name>
<protein>
    <submittedName>
        <fullName evidence="2">BZIP domain-containing protein</fullName>
    </submittedName>
</protein>
<proteinExistence type="predicted"/>
<organism evidence="1 2">
    <name type="scientific">Panagrolaimus sp. ES5</name>
    <dbReference type="NCBI Taxonomy" id="591445"/>
    <lineage>
        <taxon>Eukaryota</taxon>
        <taxon>Metazoa</taxon>
        <taxon>Ecdysozoa</taxon>
        <taxon>Nematoda</taxon>
        <taxon>Chromadorea</taxon>
        <taxon>Rhabditida</taxon>
        <taxon>Tylenchina</taxon>
        <taxon>Panagrolaimomorpha</taxon>
        <taxon>Panagrolaimoidea</taxon>
        <taxon>Panagrolaimidae</taxon>
        <taxon>Panagrolaimus</taxon>
    </lineage>
</organism>
<evidence type="ECO:0000313" key="1">
    <source>
        <dbReference type="Proteomes" id="UP000887579"/>
    </source>
</evidence>
<dbReference type="Proteomes" id="UP000887579">
    <property type="component" value="Unplaced"/>
</dbReference>
<sequence length="299" mass="33943">MQQQHYNEQYADDDFEWFQYIQNDDGTHTLHIDKNLFSDGLFGEMNGSDIYPNEDVTSNNYPNHDVRYNTDPQNPAHSDSNVSTSNAYASIFASNVGIFNNDTVLNSCYPNPDSPILPLCQSNPCKIRMNQRNTFQPFVPEAHFIDCDSNNATKGANVSINNLPLVVSPKKAKSGGRKGYGSDTKARKAAIKESNKKYNDRKKDKFVELKTTVKDLKEKHQALIEVLKTRGNPKNYKVQKGTFFPTPLLRKSLNETLNGSVRRCRDNRKITIQNLILEEKYLEKENEKLNDAILNAISG</sequence>
<reference evidence="2" key="1">
    <citation type="submission" date="2022-11" db="UniProtKB">
        <authorList>
            <consortium name="WormBaseParasite"/>
        </authorList>
    </citation>
    <scope>IDENTIFICATION</scope>
</reference>
<evidence type="ECO:0000313" key="2">
    <source>
        <dbReference type="WBParaSite" id="ES5_v2.g17842.t1"/>
    </source>
</evidence>